<dbReference type="GO" id="GO:0045944">
    <property type="term" value="P:positive regulation of transcription by RNA polymerase II"/>
    <property type="evidence" value="ECO:0007669"/>
    <property type="project" value="TreeGrafter"/>
</dbReference>
<sequence length="311" mass="34963">MSSGHHPLDLVSPPDEDEDRLDQLMGLLARSDISDDLQRSNKLTPPPDTARERSPSEIWRLYTKSRLNLPNRSRVENLTWRMLQREQHLGARNAQKRHEQPQMQSQPHLPPPASSSSSGFGDPIDIDLDNDWVDDIDFGPIHPHSLPTTHHHNPFQHPPPHLHGFPPNFNAFHFSLDPLAMEGPGDVTTPPAPITSNPSSYVNLSSMSSSFTNSTTATSTESLFASSLPTHYPPEQSSTPPQQQCNNCGTTTTPLWRRSPEGHPLCNACGLFYKLHGVIRPLSLKSNVIRKRKRKKKEKDPQERQSMTIPY</sequence>
<dbReference type="GO" id="GO:0000981">
    <property type="term" value="F:DNA-binding transcription factor activity, RNA polymerase II-specific"/>
    <property type="evidence" value="ECO:0007669"/>
    <property type="project" value="TreeGrafter"/>
</dbReference>
<dbReference type="OrthoDB" id="515401at2759"/>
<feature type="compositionally biased region" description="Low complexity" evidence="9">
    <location>
        <begin position="233"/>
        <end position="244"/>
    </location>
</feature>
<dbReference type="Gene3D" id="3.30.50.10">
    <property type="entry name" value="Erythroid Transcription Factor GATA-1, subunit A"/>
    <property type="match status" value="1"/>
</dbReference>
<evidence type="ECO:0000256" key="1">
    <source>
        <dbReference type="ARBA" id="ARBA00004123"/>
    </source>
</evidence>
<feature type="region of interest" description="Disordered" evidence="9">
    <location>
        <begin position="1"/>
        <end position="57"/>
    </location>
</feature>
<dbReference type="GO" id="GO:0005634">
    <property type="term" value="C:nucleus"/>
    <property type="evidence" value="ECO:0007669"/>
    <property type="project" value="UniProtKB-SubCell"/>
</dbReference>
<dbReference type="FunFam" id="3.30.50.10:FF:000007">
    <property type="entry name" value="Nitrogen regulatory AreA, N-terminal"/>
    <property type="match status" value="1"/>
</dbReference>
<dbReference type="PROSITE" id="PS50114">
    <property type="entry name" value="GATA_ZN_FINGER_2"/>
    <property type="match status" value="1"/>
</dbReference>
<keyword evidence="5" id="KW-0805">Transcription regulation</keyword>
<dbReference type="PANTHER" id="PTHR10071">
    <property type="entry name" value="TRANSCRIPTION FACTOR GATA FAMILY MEMBER"/>
    <property type="match status" value="1"/>
</dbReference>
<evidence type="ECO:0000256" key="7">
    <source>
        <dbReference type="ARBA" id="ARBA00023242"/>
    </source>
</evidence>
<keyword evidence="7" id="KW-0539">Nucleus</keyword>
<evidence type="ECO:0000256" key="6">
    <source>
        <dbReference type="ARBA" id="ARBA00023163"/>
    </source>
</evidence>
<dbReference type="Proteomes" id="UP000761534">
    <property type="component" value="Unassembled WGS sequence"/>
</dbReference>
<evidence type="ECO:0000313" key="12">
    <source>
        <dbReference type="Proteomes" id="UP000761534"/>
    </source>
</evidence>
<evidence type="ECO:0000256" key="8">
    <source>
        <dbReference type="PROSITE-ProRule" id="PRU00094"/>
    </source>
</evidence>
<dbReference type="InterPro" id="IPR039355">
    <property type="entry name" value="Transcription_factor_GATA"/>
</dbReference>
<keyword evidence="4" id="KW-0862">Zinc</keyword>
<dbReference type="SUPFAM" id="SSF57716">
    <property type="entry name" value="Glucocorticoid receptor-like (DNA-binding domain)"/>
    <property type="match status" value="1"/>
</dbReference>
<dbReference type="Pfam" id="PF08550">
    <property type="entry name" value="GATA_AreA"/>
    <property type="match status" value="1"/>
</dbReference>
<dbReference type="CDD" id="cd00202">
    <property type="entry name" value="ZnF_GATA"/>
    <property type="match status" value="1"/>
</dbReference>
<dbReference type="InterPro" id="IPR000679">
    <property type="entry name" value="Znf_GATA"/>
</dbReference>
<dbReference type="EMBL" id="SWFS01000263">
    <property type="protein sequence ID" value="KAA8912182.1"/>
    <property type="molecule type" value="Genomic_DNA"/>
</dbReference>
<proteinExistence type="predicted"/>
<dbReference type="SMART" id="SM00401">
    <property type="entry name" value="ZnF_GATA"/>
    <property type="match status" value="1"/>
</dbReference>
<keyword evidence="12" id="KW-1185">Reference proteome</keyword>
<evidence type="ECO:0000313" key="11">
    <source>
        <dbReference type="EMBL" id="KAA8912182.1"/>
    </source>
</evidence>
<evidence type="ECO:0000259" key="10">
    <source>
        <dbReference type="PROSITE" id="PS50114"/>
    </source>
</evidence>
<dbReference type="PROSITE" id="PS00344">
    <property type="entry name" value="GATA_ZN_FINGER_1"/>
    <property type="match status" value="1"/>
</dbReference>
<comment type="subcellular location">
    <subcellularLocation>
        <location evidence="1">Nucleus</location>
    </subcellularLocation>
</comment>
<dbReference type="GO" id="GO:0000122">
    <property type="term" value="P:negative regulation of transcription by RNA polymerase II"/>
    <property type="evidence" value="ECO:0007669"/>
    <property type="project" value="TreeGrafter"/>
</dbReference>
<keyword evidence="3 8" id="KW-0863">Zinc-finger</keyword>
<evidence type="ECO:0000256" key="2">
    <source>
        <dbReference type="ARBA" id="ARBA00022723"/>
    </source>
</evidence>
<name>A0A642V8H9_9ASCO</name>
<gene>
    <name evidence="11" type="ORF">TRICI_003584</name>
</gene>
<feature type="domain" description="GATA-type" evidence="10">
    <location>
        <begin position="239"/>
        <end position="292"/>
    </location>
</feature>
<dbReference type="PANTHER" id="PTHR10071:SF281">
    <property type="entry name" value="BOX A-BINDING FACTOR-RELATED"/>
    <property type="match status" value="1"/>
</dbReference>
<feature type="region of interest" description="Disordered" evidence="9">
    <location>
        <begin position="226"/>
        <end position="247"/>
    </location>
</feature>
<dbReference type="GO" id="GO:0008270">
    <property type="term" value="F:zinc ion binding"/>
    <property type="evidence" value="ECO:0007669"/>
    <property type="project" value="UniProtKB-KW"/>
</dbReference>
<dbReference type="PRINTS" id="PR00619">
    <property type="entry name" value="GATAZNFINGER"/>
</dbReference>
<evidence type="ECO:0000256" key="4">
    <source>
        <dbReference type="ARBA" id="ARBA00022833"/>
    </source>
</evidence>
<feature type="region of interest" description="Disordered" evidence="9">
    <location>
        <begin position="91"/>
        <end position="126"/>
    </location>
</feature>
<dbReference type="InterPro" id="IPR013860">
    <property type="entry name" value="AreA_GATA"/>
</dbReference>
<comment type="caution">
    <text evidence="11">The sequence shown here is derived from an EMBL/GenBank/DDBJ whole genome shotgun (WGS) entry which is preliminary data.</text>
</comment>
<evidence type="ECO:0000256" key="5">
    <source>
        <dbReference type="ARBA" id="ARBA00023015"/>
    </source>
</evidence>
<dbReference type="Pfam" id="PF00320">
    <property type="entry name" value="GATA"/>
    <property type="match status" value="1"/>
</dbReference>
<reference evidence="11" key="1">
    <citation type="journal article" date="2019" name="G3 (Bethesda)">
        <title>Genome Assemblies of Two Rare Opportunistic Yeast Pathogens: Diutina rugosa (syn. Candida rugosa) and Trichomonascus ciferrii (syn. Candida ciferrii).</title>
        <authorList>
            <person name="Mixao V."/>
            <person name="Saus E."/>
            <person name="Hansen A.P."/>
            <person name="Lass-Florl C."/>
            <person name="Gabaldon T."/>
        </authorList>
    </citation>
    <scope>NUCLEOTIDE SEQUENCE</scope>
    <source>
        <strain evidence="11">CBS 4856</strain>
    </source>
</reference>
<organism evidence="11 12">
    <name type="scientific">Trichomonascus ciferrii</name>
    <dbReference type="NCBI Taxonomy" id="44093"/>
    <lineage>
        <taxon>Eukaryota</taxon>
        <taxon>Fungi</taxon>
        <taxon>Dikarya</taxon>
        <taxon>Ascomycota</taxon>
        <taxon>Saccharomycotina</taxon>
        <taxon>Dipodascomycetes</taxon>
        <taxon>Dipodascales</taxon>
        <taxon>Trichomonascaceae</taxon>
        <taxon>Trichomonascus</taxon>
        <taxon>Trichomonascus ciferrii complex</taxon>
    </lineage>
</organism>
<accession>A0A642V8H9</accession>
<keyword evidence="6" id="KW-0804">Transcription</keyword>
<keyword evidence="2" id="KW-0479">Metal-binding</keyword>
<dbReference type="InterPro" id="IPR013088">
    <property type="entry name" value="Znf_NHR/GATA"/>
</dbReference>
<evidence type="ECO:0000256" key="9">
    <source>
        <dbReference type="SAM" id="MobiDB-lite"/>
    </source>
</evidence>
<protein>
    <recommendedName>
        <fullName evidence="10">GATA-type domain-containing protein</fullName>
    </recommendedName>
</protein>
<feature type="region of interest" description="Disordered" evidence="9">
    <location>
        <begin position="290"/>
        <end position="311"/>
    </location>
</feature>
<dbReference type="VEuPathDB" id="FungiDB:TRICI_003584"/>
<dbReference type="GO" id="GO:0000978">
    <property type="term" value="F:RNA polymerase II cis-regulatory region sequence-specific DNA binding"/>
    <property type="evidence" value="ECO:0007669"/>
    <property type="project" value="TreeGrafter"/>
</dbReference>
<dbReference type="AlphaFoldDB" id="A0A642V8H9"/>
<evidence type="ECO:0000256" key="3">
    <source>
        <dbReference type="ARBA" id="ARBA00022771"/>
    </source>
</evidence>